<dbReference type="PROSITE" id="PS50041">
    <property type="entry name" value="C_TYPE_LECTIN_2"/>
    <property type="match status" value="1"/>
</dbReference>
<dbReference type="Pfam" id="PF12738">
    <property type="entry name" value="PTCB-BRCT"/>
    <property type="match status" value="1"/>
</dbReference>
<dbReference type="PANTHER" id="PTHR14625:SF3">
    <property type="entry name" value="MICROCEPHALIN"/>
    <property type="match status" value="1"/>
</dbReference>
<dbReference type="CDD" id="cd17751">
    <property type="entry name" value="BRCT_microcephalin_rpt3"/>
    <property type="match status" value="1"/>
</dbReference>
<feature type="compositionally biased region" description="Basic and acidic residues" evidence="1">
    <location>
        <begin position="897"/>
        <end position="914"/>
    </location>
</feature>
<feature type="compositionally biased region" description="Polar residues" evidence="1">
    <location>
        <begin position="915"/>
        <end position="924"/>
    </location>
</feature>
<feature type="region of interest" description="Disordered" evidence="1">
    <location>
        <begin position="987"/>
        <end position="1015"/>
    </location>
</feature>
<feature type="compositionally biased region" description="Polar residues" evidence="1">
    <location>
        <begin position="803"/>
        <end position="818"/>
    </location>
</feature>
<organism evidence="2">
    <name type="scientific">Anopheles atroparvus</name>
    <name type="common">European mosquito</name>
    <dbReference type="NCBI Taxonomy" id="41427"/>
    <lineage>
        <taxon>Eukaryota</taxon>
        <taxon>Metazoa</taxon>
        <taxon>Ecdysozoa</taxon>
        <taxon>Arthropoda</taxon>
        <taxon>Hexapoda</taxon>
        <taxon>Insecta</taxon>
        <taxon>Pterygota</taxon>
        <taxon>Neoptera</taxon>
        <taxon>Endopterygota</taxon>
        <taxon>Diptera</taxon>
        <taxon>Nematocera</taxon>
        <taxon>Culicoidea</taxon>
        <taxon>Culicidae</taxon>
        <taxon>Anophelinae</taxon>
        <taxon>Anopheles</taxon>
    </lineage>
</organism>
<proteinExistence type="predicted"/>
<dbReference type="CDD" id="cd00037">
    <property type="entry name" value="CLECT"/>
    <property type="match status" value="1"/>
</dbReference>
<dbReference type="EnsemblMetazoa" id="AATE004560-RA">
    <property type="protein sequence ID" value="AATE004560-PA.1"/>
    <property type="gene ID" value="AATE004560"/>
</dbReference>
<evidence type="ECO:0008006" key="3">
    <source>
        <dbReference type="Google" id="ProtNLM"/>
    </source>
</evidence>
<dbReference type="SMART" id="SM00292">
    <property type="entry name" value="BRCT"/>
    <property type="match status" value="3"/>
</dbReference>
<feature type="compositionally biased region" description="Low complexity" evidence="1">
    <location>
        <begin position="738"/>
        <end position="752"/>
    </location>
</feature>
<feature type="compositionally biased region" description="Polar residues" evidence="1">
    <location>
        <begin position="95"/>
        <end position="106"/>
    </location>
</feature>
<dbReference type="Gene3D" id="3.40.50.10190">
    <property type="entry name" value="BRCT domain"/>
    <property type="match status" value="3"/>
</dbReference>
<evidence type="ECO:0000313" key="2">
    <source>
        <dbReference type="EnsemblMetazoa" id="AATE004560-PA.1"/>
    </source>
</evidence>
<feature type="compositionally biased region" description="Polar residues" evidence="1">
    <location>
        <begin position="939"/>
        <end position="949"/>
    </location>
</feature>
<evidence type="ECO:0000256" key="1">
    <source>
        <dbReference type="SAM" id="MobiDB-lite"/>
    </source>
</evidence>
<dbReference type="PROSITE" id="PS50172">
    <property type="entry name" value="BRCT"/>
    <property type="match status" value="2"/>
</dbReference>
<dbReference type="InterPro" id="IPR016187">
    <property type="entry name" value="CTDL_fold"/>
</dbReference>
<dbReference type="Gene3D" id="3.10.100.10">
    <property type="entry name" value="Mannose-Binding Protein A, subunit A"/>
    <property type="match status" value="1"/>
</dbReference>
<feature type="compositionally biased region" description="Polar residues" evidence="1">
    <location>
        <begin position="35"/>
        <end position="68"/>
    </location>
</feature>
<dbReference type="InterPro" id="IPR001304">
    <property type="entry name" value="C-type_lectin-like"/>
</dbReference>
<protein>
    <recommendedName>
        <fullName evidence="3">Microcephalin</fullName>
    </recommendedName>
</protein>
<dbReference type="CDD" id="cd17716">
    <property type="entry name" value="BRCT_microcephalin_rpt1"/>
    <property type="match status" value="1"/>
</dbReference>
<accession>A0A182ISB6</accession>
<dbReference type="InterPro" id="IPR022047">
    <property type="entry name" value="Microcephalin-like"/>
</dbReference>
<dbReference type="PANTHER" id="PTHR14625">
    <property type="entry name" value="MICROCEPHALIN"/>
    <property type="match status" value="1"/>
</dbReference>
<feature type="region of interest" description="Disordered" evidence="1">
    <location>
        <begin position="703"/>
        <end position="821"/>
    </location>
</feature>
<feature type="region of interest" description="Disordered" evidence="1">
    <location>
        <begin position="91"/>
        <end position="114"/>
    </location>
</feature>
<feature type="compositionally biased region" description="Low complexity" evidence="1">
    <location>
        <begin position="950"/>
        <end position="960"/>
    </location>
</feature>
<dbReference type="Pfam" id="PF00533">
    <property type="entry name" value="BRCT"/>
    <property type="match status" value="1"/>
</dbReference>
<dbReference type="STRING" id="41427.A0A182ISB6"/>
<dbReference type="InterPro" id="IPR016186">
    <property type="entry name" value="C-type_lectin-like/link_sf"/>
</dbReference>
<dbReference type="SMART" id="SM00034">
    <property type="entry name" value="CLECT"/>
    <property type="match status" value="1"/>
</dbReference>
<feature type="compositionally biased region" description="Polar residues" evidence="1">
    <location>
        <begin position="707"/>
        <end position="723"/>
    </location>
</feature>
<feature type="region of interest" description="Disordered" evidence="1">
    <location>
        <begin position="862"/>
        <end position="971"/>
    </location>
</feature>
<dbReference type="Pfam" id="PF00059">
    <property type="entry name" value="Lectin_C"/>
    <property type="match status" value="1"/>
</dbReference>
<dbReference type="InterPro" id="IPR001357">
    <property type="entry name" value="BRCT_dom"/>
</dbReference>
<feature type="region of interest" description="Disordered" evidence="1">
    <location>
        <begin position="317"/>
        <end position="342"/>
    </location>
</feature>
<dbReference type="GO" id="GO:0000278">
    <property type="term" value="P:mitotic cell cycle"/>
    <property type="evidence" value="ECO:0007669"/>
    <property type="project" value="TreeGrafter"/>
</dbReference>
<dbReference type="SUPFAM" id="SSF56436">
    <property type="entry name" value="C-type lectin-like"/>
    <property type="match status" value="1"/>
</dbReference>
<dbReference type="SUPFAM" id="SSF52113">
    <property type="entry name" value="BRCT domain"/>
    <property type="match status" value="3"/>
</dbReference>
<feature type="region of interest" description="Disordered" evidence="1">
    <location>
        <begin position="485"/>
        <end position="573"/>
    </location>
</feature>
<dbReference type="CDD" id="cd17736">
    <property type="entry name" value="BRCT_microcephalin_rpt2"/>
    <property type="match status" value="1"/>
</dbReference>
<dbReference type="VEuPathDB" id="VectorBase:AATE004560"/>
<sequence>MNRVIRGANGVITSPKQKRLSVGFGTTASVQIHASATPTNIQPRPGTPQASSTPPNSAQIFDSETPTPSGKRLSMHENLLLRILSTTPCDHPSFRRNSVDATPSQRTADDSFDSCLSGSNTPTLDLLNASPDAIRCNTPPAAEGAVTNRHLQMLYRDLNSPSATARLRALRALKSPSKRNAYGNFDVSYAQQDIITAEERMEPEKRDIRDVLSNVCVYVEVRSGTDNRSDGIKEHVASLGARVNERLLKDTTHVIFKDGLLSTYQKAKKMNIPVVSVLWIEACKRHMCLMNPDDFKISNVERYENPDLFKRIRRQKSMQPGAEETVGNKKRTAVTGKTKAPPVVVVSPPSKLPVLHRIRKDDRLERILSDFEADNQIANANTGPVDEYDEMLQAAPMRMLERFRSTPTNLDSPADRITDKRAVDDDATYTTPTGVSNAVLQADTATRRALFAISGSGSKQSLGATGSRSRRRTILFTPKMTNVEEEKVASNTPTCVEDTPKEPPTVRGRRRTIVGVDENTSDKAPPTSSAKGRRKTIVALEDKESGSSDPIPTLRTRRNSMASGKDKNSSPIGLEREESINLIAASRTHRRKTIVASKENISPTVLRTPMADERKERSSTNTRSRRKTVAFDNDENTPPTAAMALLMTEAKTHAMAKRGTIYSPKEMEISTAPQKVDGTVVELTKVNSKGSEMNISSPLESAIEKTPASTANGRRRTLFNSSAMVEGSRVTGGKQDTTTRSSTVSISSASVGTDRRKTLFTTGNSTFMEPLEVSETPPEPSHERSRTGVSHNDGSSICERPDPTSSSTPKPMATNSRPKTLLEEYEETLLFSSTRAPDRRRRTVFDISMDIMDKRLSEINRQAAAAKRQPGEEGPVIMPERPNYLLSPPPPRGQQKSLDEFYRKAVRSSEKINKPTEQSTSSVTPEEPVVAPRKRKLFNVQSSEEQPSPKTATKSTAKGKTTAKRRSVAPTVGGTIVPSVATAATTDKTIAPAKRRRTTALFESPYEPQEEVEPKKKQLFPVGRGLPTMASQYNHGLGQQQTPQGRQYLATTNLHTEQTAFVNEAIEKLDGFIIEPDVTDNTTHLVTLEPRRTINLLRALVRGLWIVRYDWIVESFRARRWLPEEQFEVRNFSPAVQINRSERQAFGSQYRSELFADYGPFWISPLCTVPVRQLRELVLLCRGKVTGNKLKAKYLVLEDDDDDDNERQRHSVVEGQMCVTALWILDSITANKVKKLSLSLVRAQDAVASQKCAFPPKSYYFETRFRLNWYQAVEHCRSLGMYLVSINSPRQHEAVVTLLEKNGYNKPNGILHMWISANDLGQEGQFYWASTGQRMTFNHWHTGEPNNLQHDACTYEDCVVLQRYLPSGVNYTFDDRPCKNLNVFMCETLNV</sequence>
<name>A0A182ISB6_ANOAO</name>
<dbReference type="InterPro" id="IPR036420">
    <property type="entry name" value="BRCT_dom_sf"/>
</dbReference>
<reference evidence="2" key="1">
    <citation type="submission" date="2022-08" db="UniProtKB">
        <authorList>
            <consortium name="EnsemblMetazoa"/>
        </authorList>
    </citation>
    <scope>IDENTIFICATION</scope>
    <source>
        <strain evidence="2">EBRO</strain>
    </source>
</reference>
<feature type="region of interest" description="Disordered" evidence="1">
    <location>
        <begin position="35"/>
        <end position="72"/>
    </location>
</feature>
<feature type="compositionally biased region" description="Basic and acidic residues" evidence="1">
    <location>
        <begin position="564"/>
        <end position="573"/>
    </location>
</feature>